<keyword evidence="9" id="KW-1278">Translocase</keyword>
<dbReference type="NCBIfam" id="TIGR01974">
    <property type="entry name" value="NDH_I_L"/>
    <property type="match status" value="1"/>
</dbReference>
<evidence type="ECO:0000259" key="19">
    <source>
        <dbReference type="Pfam" id="PF00662"/>
    </source>
</evidence>
<dbReference type="AlphaFoldDB" id="Q3T4C9"/>
<dbReference type="GO" id="GO:0015990">
    <property type="term" value="P:electron transport coupled proton transport"/>
    <property type="evidence" value="ECO:0007669"/>
    <property type="project" value="TreeGrafter"/>
</dbReference>
<feature type="transmembrane region" description="Helical" evidence="17">
    <location>
        <begin position="6"/>
        <end position="23"/>
    </location>
</feature>
<dbReference type="Pfam" id="PF00361">
    <property type="entry name" value="Proton_antipo_M"/>
    <property type="match status" value="1"/>
</dbReference>
<evidence type="ECO:0000256" key="1">
    <source>
        <dbReference type="ARBA" id="ARBA00003257"/>
    </source>
</evidence>
<keyword evidence="11 17" id="KW-1133">Transmembrane helix</keyword>
<evidence type="ECO:0000313" key="21">
    <source>
        <dbReference type="EMBL" id="AAW49485.1"/>
    </source>
</evidence>
<dbReference type="GO" id="GO:0003954">
    <property type="term" value="F:NADH dehydrogenase activity"/>
    <property type="evidence" value="ECO:0007669"/>
    <property type="project" value="TreeGrafter"/>
</dbReference>
<evidence type="ECO:0000256" key="8">
    <source>
        <dbReference type="ARBA" id="ARBA00022792"/>
    </source>
</evidence>
<evidence type="ECO:0000256" key="16">
    <source>
        <dbReference type="ARBA" id="ARBA00049551"/>
    </source>
</evidence>
<dbReference type="GO" id="GO:0005743">
    <property type="term" value="C:mitochondrial inner membrane"/>
    <property type="evidence" value="ECO:0007669"/>
    <property type="project" value="UniProtKB-SubCell"/>
</dbReference>
<feature type="transmembrane region" description="Helical" evidence="17">
    <location>
        <begin position="176"/>
        <end position="198"/>
    </location>
</feature>
<feature type="transmembrane region" description="Helical" evidence="17">
    <location>
        <begin position="30"/>
        <end position="54"/>
    </location>
</feature>
<evidence type="ECO:0000256" key="17">
    <source>
        <dbReference type="RuleBase" id="RU003404"/>
    </source>
</evidence>
<dbReference type="GeneID" id="3260092"/>
<keyword evidence="7 17" id="KW-0812">Transmembrane</keyword>
<keyword evidence="8" id="KW-0999">Mitochondrion inner membrane</keyword>
<evidence type="ECO:0000256" key="14">
    <source>
        <dbReference type="ARBA" id="ARBA00023128"/>
    </source>
</evidence>
<dbReference type="PANTHER" id="PTHR42829:SF2">
    <property type="entry name" value="NADH-UBIQUINONE OXIDOREDUCTASE CHAIN 5"/>
    <property type="match status" value="1"/>
</dbReference>
<dbReference type="InterPro" id="IPR001750">
    <property type="entry name" value="ND/Mrp_TM"/>
</dbReference>
<evidence type="ECO:0000259" key="20">
    <source>
        <dbReference type="Pfam" id="PF06455"/>
    </source>
</evidence>
<dbReference type="PRINTS" id="PR01434">
    <property type="entry name" value="NADHDHGNASE5"/>
</dbReference>
<feature type="transmembrane region" description="Helical" evidence="17">
    <location>
        <begin position="507"/>
        <end position="529"/>
    </location>
</feature>
<dbReference type="GO" id="GO:0042773">
    <property type="term" value="P:ATP synthesis coupled electron transport"/>
    <property type="evidence" value="ECO:0007669"/>
    <property type="project" value="InterPro"/>
</dbReference>
<dbReference type="Gene3D" id="1.20.5.2700">
    <property type="match status" value="1"/>
</dbReference>
<dbReference type="RefSeq" id="YP_203318.1">
    <property type="nucleotide sequence ID" value="NC_006837.1"/>
</dbReference>
<dbReference type="PANTHER" id="PTHR42829">
    <property type="entry name" value="NADH-UBIQUINONE OXIDOREDUCTASE CHAIN 5"/>
    <property type="match status" value="1"/>
</dbReference>
<comment type="function">
    <text evidence="1">Core subunit of the mitochondrial membrane respiratory chain NADH dehydrogenase (Complex I) that is believed to belong to the minimal assembly required for catalysis. Complex I functions in the transfer of electrons from NADH to the respiratory chain. The immediate electron acceptor for the enzyme is believed to be ubiquinone.</text>
</comment>
<feature type="transmembrane region" description="Helical" evidence="17">
    <location>
        <begin position="549"/>
        <end position="568"/>
    </location>
</feature>
<feature type="domain" description="NADH-Ubiquinone oxidoreductase (complex I) chain 5 N-terminal" evidence="19">
    <location>
        <begin position="64"/>
        <end position="114"/>
    </location>
</feature>
<comment type="subcellular location">
    <subcellularLocation>
        <location evidence="2">Mitochondrion inner membrane</location>
        <topology evidence="2">Multi-pass membrane protein</topology>
    </subcellularLocation>
</comment>
<feature type="transmembrane region" description="Helical" evidence="17">
    <location>
        <begin position="420"/>
        <end position="440"/>
    </location>
</feature>
<feature type="transmembrane region" description="Helical" evidence="17">
    <location>
        <begin position="246"/>
        <end position="264"/>
    </location>
</feature>
<feature type="transmembrane region" description="Helical" evidence="17">
    <location>
        <begin position="113"/>
        <end position="130"/>
    </location>
</feature>
<dbReference type="Pfam" id="PF00662">
    <property type="entry name" value="Proton_antipo_N"/>
    <property type="match status" value="1"/>
</dbReference>
<feature type="transmembrane region" description="Helical" evidence="17">
    <location>
        <begin position="452"/>
        <end position="473"/>
    </location>
</feature>
<dbReference type="EC" id="7.1.1.2" evidence="3 17"/>
<evidence type="ECO:0000256" key="2">
    <source>
        <dbReference type="ARBA" id="ARBA00004448"/>
    </source>
</evidence>
<dbReference type="InterPro" id="IPR018393">
    <property type="entry name" value="NADHpl_OxRdtase_5_subgr"/>
</dbReference>
<evidence type="ECO:0000256" key="4">
    <source>
        <dbReference type="ARBA" id="ARBA00021096"/>
    </source>
</evidence>
<feature type="transmembrane region" description="Helical" evidence="17">
    <location>
        <begin position="270"/>
        <end position="291"/>
    </location>
</feature>
<evidence type="ECO:0000256" key="12">
    <source>
        <dbReference type="ARBA" id="ARBA00023027"/>
    </source>
</evidence>
<evidence type="ECO:0000256" key="11">
    <source>
        <dbReference type="ARBA" id="ARBA00022989"/>
    </source>
</evidence>
<keyword evidence="14 17" id="KW-0496">Mitochondrion</keyword>
<evidence type="ECO:0000256" key="6">
    <source>
        <dbReference type="ARBA" id="ARBA00022660"/>
    </source>
</evidence>
<dbReference type="InterPro" id="IPR001516">
    <property type="entry name" value="Proton_antipo_N"/>
</dbReference>
<evidence type="ECO:0000256" key="7">
    <source>
        <dbReference type="ARBA" id="ARBA00022692"/>
    </source>
</evidence>
<feature type="transmembrane region" description="Helical" evidence="17">
    <location>
        <begin position="74"/>
        <end position="101"/>
    </location>
</feature>
<keyword evidence="6" id="KW-0679">Respiratory chain</keyword>
<dbReference type="Pfam" id="PF06455">
    <property type="entry name" value="NADH5_C"/>
    <property type="match status" value="1"/>
</dbReference>
<keyword evidence="13 17" id="KW-0830">Ubiquinone</keyword>
<name>Q3T4C9_ZANCU</name>
<evidence type="ECO:0000259" key="18">
    <source>
        <dbReference type="Pfam" id="PF00361"/>
    </source>
</evidence>
<feature type="transmembrane region" description="Helical" evidence="17">
    <location>
        <begin position="210"/>
        <end position="234"/>
    </location>
</feature>
<dbReference type="EMBL" id="AY863213">
    <property type="protein sequence ID" value="AAW49485.1"/>
    <property type="molecule type" value="Genomic_DNA"/>
</dbReference>
<evidence type="ECO:0000256" key="13">
    <source>
        <dbReference type="ARBA" id="ARBA00023075"/>
    </source>
</evidence>
<comment type="catalytic activity">
    <reaction evidence="16 17">
        <text>a ubiquinone + NADH + 5 H(+)(in) = a ubiquinol + NAD(+) + 4 H(+)(out)</text>
        <dbReference type="Rhea" id="RHEA:29091"/>
        <dbReference type="Rhea" id="RHEA-COMP:9565"/>
        <dbReference type="Rhea" id="RHEA-COMP:9566"/>
        <dbReference type="ChEBI" id="CHEBI:15378"/>
        <dbReference type="ChEBI" id="CHEBI:16389"/>
        <dbReference type="ChEBI" id="CHEBI:17976"/>
        <dbReference type="ChEBI" id="CHEBI:57540"/>
        <dbReference type="ChEBI" id="CHEBI:57945"/>
        <dbReference type="EC" id="7.1.1.2"/>
    </reaction>
</comment>
<dbReference type="GO" id="GO:0008137">
    <property type="term" value="F:NADH dehydrogenase (ubiquinone) activity"/>
    <property type="evidence" value="ECO:0007669"/>
    <property type="project" value="UniProtKB-EC"/>
</dbReference>
<feature type="domain" description="NADH:quinone oxidoreductase/Mrp antiporter transmembrane" evidence="18">
    <location>
        <begin position="130"/>
        <end position="416"/>
    </location>
</feature>
<organism evidence="21">
    <name type="scientific">Zancudomyces culisetae</name>
    <name type="common">Gut fungus</name>
    <name type="synonym">Smittium culisetae</name>
    <dbReference type="NCBI Taxonomy" id="1213189"/>
    <lineage>
        <taxon>Eukaryota</taxon>
        <taxon>Fungi</taxon>
        <taxon>Fungi incertae sedis</taxon>
        <taxon>Zoopagomycota</taxon>
        <taxon>Kickxellomycotina</taxon>
        <taxon>Harpellomycetes</taxon>
        <taxon>Harpellales</taxon>
        <taxon>Legeriomycetaceae</taxon>
        <taxon>Zancudomyces</taxon>
    </lineage>
</organism>
<evidence type="ECO:0000256" key="3">
    <source>
        <dbReference type="ARBA" id="ARBA00012944"/>
    </source>
</evidence>
<evidence type="ECO:0000256" key="15">
    <source>
        <dbReference type="ARBA" id="ARBA00023136"/>
    </source>
</evidence>
<dbReference type="InterPro" id="IPR003945">
    <property type="entry name" value="NU5C-like"/>
</dbReference>
<evidence type="ECO:0000256" key="9">
    <source>
        <dbReference type="ARBA" id="ARBA00022967"/>
    </source>
</evidence>
<proteinExistence type="inferred from homology"/>
<keyword evidence="15 17" id="KW-0472">Membrane</keyword>
<dbReference type="NCBIfam" id="NF005141">
    <property type="entry name" value="PRK06590.1"/>
    <property type="match status" value="1"/>
</dbReference>
<comment type="function">
    <text evidence="17">Core subunit of the mitochondrial membrane respiratory chain NADH dehydrogenase (Complex I) which catalyzes electron transfer from NADH through the respiratory chain, using ubiquinone as an electron acceptor. Essential for the catalytic activity and assembly of complex I.</text>
</comment>
<feature type="transmembrane region" description="Helical" evidence="17">
    <location>
        <begin position="369"/>
        <end position="388"/>
    </location>
</feature>
<keyword evidence="12 17" id="KW-0520">NAD</keyword>
<feature type="transmembrane region" description="Helical" evidence="17">
    <location>
        <begin position="136"/>
        <end position="155"/>
    </location>
</feature>
<gene>
    <name evidence="21" type="primary">nad5</name>
</gene>
<reference evidence="21" key="1">
    <citation type="journal article" date="2005" name="Nucleic Acids Res.">
        <title>Comparative mitochondrial genomics in zygomycetes: bacteria-like RNase P RNAs, mobile elements, and a close source of the group I intron invasion in angiosperms.</title>
        <authorList>
            <person name="Seif E."/>
            <person name="Leigh J."/>
            <person name="Liu Y."/>
            <person name="Roewer I."/>
            <person name="Forget L."/>
            <person name="Lang B.F."/>
        </authorList>
    </citation>
    <scope>NUCLEOTIDE SEQUENCE</scope>
    <source>
        <strain evidence="21">18-3</strain>
    </source>
</reference>
<evidence type="ECO:0000256" key="5">
    <source>
        <dbReference type="ARBA" id="ARBA00022448"/>
    </source>
</evidence>
<keyword evidence="10" id="KW-0249">Electron transport</keyword>
<evidence type="ECO:0000256" key="10">
    <source>
        <dbReference type="ARBA" id="ARBA00022982"/>
    </source>
</evidence>
<geneLocation type="mitochondrion" evidence="21"/>
<feature type="transmembrane region" description="Helical" evidence="17">
    <location>
        <begin position="395"/>
        <end position="414"/>
    </location>
</feature>
<feature type="domain" description="NADH dehydrogenase subunit 5 C-terminal" evidence="20">
    <location>
        <begin position="509"/>
        <end position="631"/>
    </location>
</feature>
<accession>Q3T4C9</accession>
<sequence>MYTILIIIPLISAIISGLLGRYIGQKGSGIISSICIGITAILAIISFYEIGITGSPLAFSYINWIDLELLEINWGLYLDSLTVSMAILVTLISTCVHIFSIGYMEGDPHKQRFFSYLSLFTFFMLLLISADNLLFLFIGWEGIGICSFLLINFWYTRLEANKSAMLALIMNRVGDWSISIGIYIIFYIFGSISFTTIFSVAHNIEENTNITLFVIPLFIGAMAKSAQLGLNTWLPRAMEGPTPVSALLHAATMVTAGVYLLIRISPVLQYSNITLTLIILIGSISALLAALMALTQNDIKKIIAYSTMSQLAYCFIACGICQYDIAIFHIVNHGFFKALLFLSAGAILHSIYDEQNIYKIGGFINIDPLIYIAIFSGSLSLMAFPFLTGFYSKDFIIAASLGTYIYIGSFAYWFGTITAFLTSIYSIKLICLVYLIKPYGPKKHYILESNHSIYITIPIIFLTIFSIFFGYFFKDLFIGFGTPFWGNSLSISYSLNLLEAEFSNSNFYSLLPLCLSLIALFFTIFYYFYNSEFLAIRSTIPKLNYFSKFKYIFSNGYYLDAIYASFIIKPYFYFSNLTNKVLDQGVFEFLGPTGFIKIFKNINISISYYDTGIIPHYGVYIILSLIIFFFLLFIKPLIILFFVLTLLFI</sequence>
<dbReference type="InterPro" id="IPR010934">
    <property type="entry name" value="NADH_DH_su5_C"/>
</dbReference>
<comment type="similarity">
    <text evidence="17">Belongs to the complex I subunit 5 family.</text>
</comment>
<protein>
    <recommendedName>
        <fullName evidence="4 17">NADH-ubiquinone oxidoreductase chain 5</fullName>
        <ecNumber evidence="3 17">7.1.1.2</ecNumber>
    </recommendedName>
</protein>
<keyword evidence="5 17" id="KW-0813">Transport</keyword>
<feature type="transmembrane region" description="Helical" evidence="17">
    <location>
        <begin position="617"/>
        <end position="648"/>
    </location>
</feature>